<dbReference type="AlphaFoldDB" id="A0A9D4YPP7"/>
<name>A0A9D4YPP7_RHISA</name>
<gene>
    <name evidence="1" type="ORF">HPB52_012289</name>
</gene>
<keyword evidence="2" id="KW-1185">Reference proteome</keyword>
<evidence type="ECO:0000313" key="1">
    <source>
        <dbReference type="EMBL" id="KAH7983475.1"/>
    </source>
</evidence>
<evidence type="ECO:0000313" key="2">
    <source>
        <dbReference type="Proteomes" id="UP000821837"/>
    </source>
</evidence>
<reference evidence="1" key="1">
    <citation type="journal article" date="2020" name="Cell">
        <title>Large-Scale Comparative Analyses of Tick Genomes Elucidate Their Genetic Diversity and Vector Capacities.</title>
        <authorList>
            <consortium name="Tick Genome and Microbiome Consortium (TIGMIC)"/>
            <person name="Jia N."/>
            <person name="Wang J."/>
            <person name="Shi W."/>
            <person name="Du L."/>
            <person name="Sun Y."/>
            <person name="Zhan W."/>
            <person name="Jiang J.F."/>
            <person name="Wang Q."/>
            <person name="Zhang B."/>
            <person name="Ji P."/>
            <person name="Bell-Sakyi L."/>
            <person name="Cui X.M."/>
            <person name="Yuan T.T."/>
            <person name="Jiang B.G."/>
            <person name="Yang W.F."/>
            <person name="Lam T.T."/>
            <person name="Chang Q.C."/>
            <person name="Ding S.J."/>
            <person name="Wang X.J."/>
            <person name="Zhu J.G."/>
            <person name="Ruan X.D."/>
            <person name="Zhao L."/>
            <person name="Wei J.T."/>
            <person name="Ye R.Z."/>
            <person name="Que T.C."/>
            <person name="Du C.H."/>
            <person name="Zhou Y.H."/>
            <person name="Cheng J.X."/>
            <person name="Dai P.F."/>
            <person name="Guo W.B."/>
            <person name="Han X.H."/>
            <person name="Huang E.J."/>
            <person name="Li L.F."/>
            <person name="Wei W."/>
            <person name="Gao Y.C."/>
            <person name="Liu J.Z."/>
            <person name="Shao H.Z."/>
            <person name="Wang X."/>
            <person name="Wang C.C."/>
            <person name="Yang T.C."/>
            <person name="Huo Q.B."/>
            <person name="Li W."/>
            <person name="Chen H.Y."/>
            <person name="Chen S.E."/>
            <person name="Zhou L.G."/>
            <person name="Ni X.B."/>
            <person name="Tian J.H."/>
            <person name="Sheng Y."/>
            <person name="Liu T."/>
            <person name="Pan Y.S."/>
            <person name="Xia L.Y."/>
            <person name="Li J."/>
            <person name="Zhao F."/>
            <person name="Cao W.C."/>
        </authorList>
    </citation>
    <scope>NUCLEOTIDE SEQUENCE</scope>
    <source>
        <strain evidence="1">Rsan-2018</strain>
    </source>
</reference>
<accession>A0A9D4YPP7</accession>
<dbReference type="Proteomes" id="UP000821837">
    <property type="component" value="Chromosome 1"/>
</dbReference>
<organism evidence="1 2">
    <name type="scientific">Rhipicephalus sanguineus</name>
    <name type="common">Brown dog tick</name>
    <name type="synonym">Ixodes sanguineus</name>
    <dbReference type="NCBI Taxonomy" id="34632"/>
    <lineage>
        <taxon>Eukaryota</taxon>
        <taxon>Metazoa</taxon>
        <taxon>Ecdysozoa</taxon>
        <taxon>Arthropoda</taxon>
        <taxon>Chelicerata</taxon>
        <taxon>Arachnida</taxon>
        <taxon>Acari</taxon>
        <taxon>Parasitiformes</taxon>
        <taxon>Ixodida</taxon>
        <taxon>Ixodoidea</taxon>
        <taxon>Ixodidae</taxon>
        <taxon>Rhipicephalinae</taxon>
        <taxon>Rhipicephalus</taxon>
        <taxon>Rhipicephalus</taxon>
    </lineage>
</organism>
<reference evidence="1" key="2">
    <citation type="submission" date="2021-09" db="EMBL/GenBank/DDBJ databases">
        <authorList>
            <person name="Jia N."/>
            <person name="Wang J."/>
            <person name="Shi W."/>
            <person name="Du L."/>
            <person name="Sun Y."/>
            <person name="Zhan W."/>
            <person name="Jiang J."/>
            <person name="Wang Q."/>
            <person name="Zhang B."/>
            <person name="Ji P."/>
            <person name="Sakyi L.B."/>
            <person name="Cui X."/>
            <person name="Yuan T."/>
            <person name="Jiang B."/>
            <person name="Yang W."/>
            <person name="Lam T.T.-Y."/>
            <person name="Chang Q."/>
            <person name="Ding S."/>
            <person name="Wang X."/>
            <person name="Zhu J."/>
            <person name="Ruan X."/>
            <person name="Zhao L."/>
            <person name="Wei J."/>
            <person name="Que T."/>
            <person name="Du C."/>
            <person name="Cheng J."/>
            <person name="Dai P."/>
            <person name="Han X."/>
            <person name="Huang E."/>
            <person name="Gao Y."/>
            <person name="Liu J."/>
            <person name="Shao H."/>
            <person name="Ye R."/>
            <person name="Li L."/>
            <person name="Wei W."/>
            <person name="Wang X."/>
            <person name="Wang C."/>
            <person name="Huo Q."/>
            <person name="Li W."/>
            <person name="Guo W."/>
            <person name="Chen H."/>
            <person name="Chen S."/>
            <person name="Zhou L."/>
            <person name="Zhou L."/>
            <person name="Ni X."/>
            <person name="Tian J."/>
            <person name="Zhou Y."/>
            <person name="Sheng Y."/>
            <person name="Liu T."/>
            <person name="Pan Y."/>
            <person name="Xia L."/>
            <person name="Li J."/>
            <person name="Zhao F."/>
            <person name="Cao W."/>
        </authorList>
    </citation>
    <scope>NUCLEOTIDE SEQUENCE</scope>
    <source>
        <strain evidence="1">Rsan-2018</strain>
        <tissue evidence="1">Larvae</tissue>
    </source>
</reference>
<sequence length="75" mass="8652">MCQEVQDRLRLLLFSDASVQLVCFKIDSQDTLENITKSAKLELRHFLLQRHPCGEQWIRTQVRSSPSRIEPAAGL</sequence>
<dbReference type="EMBL" id="JABSTV010001245">
    <property type="protein sequence ID" value="KAH7983475.1"/>
    <property type="molecule type" value="Genomic_DNA"/>
</dbReference>
<proteinExistence type="predicted"/>
<protein>
    <submittedName>
        <fullName evidence="1">Uncharacterized protein</fullName>
    </submittedName>
</protein>
<comment type="caution">
    <text evidence="1">The sequence shown here is derived from an EMBL/GenBank/DDBJ whole genome shotgun (WGS) entry which is preliminary data.</text>
</comment>